<evidence type="ECO:0000256" key="10">
    <source>
        <dbReference type="ARBA" id="ARBA00023136"/>
    </source>
</evidence>
<keyword evidence="16" id="KW-1185">Reference proteome</keyword>
<evidence type="ECO:0000259" key="14">
    <source>
        <dbReference type="Pfam" id="PF21174"/>
    </source>
</evidence>
<evidence type="ECO:0000256" key="3">
    <source>
        <dbReference type="ARBA" id="ARBA00004841"/>
    </source>
</evidence>
<accession>A0AAE0T5D5</accession>
<gene>
    <name evidence="15" type="ORF">CHS0354_030350</name>
</gene>
<evidence type="ECO:0000256" key="8">
    <source>
        <dbReference type="ARBA" id="ARBA00022968"/>
    </source>
</evidence>
<evidence type="ECO:0000259" key="13">
    <source>
        <dbReference type="Pfam" id="PF06662"/>
    </source>
</evidence>
<evidence type="ECO:0000256" key="7">
    <source>
        <dbReference type="ARBA" id="ARBA00022692"/>
    </source>
</evidence>
<sequence>MIGRMRVNIRSAFFLLVISTFLVCFAFWTRCTRDIKEGPSREGIVSAKSDFDANLRFVNRGAQAYVQDFQVNQYREIECLINHEYTVPCRREDDEVYMPFSFIQKYFEVYGSIENMDGYDRFEFSHSFSKVFPPSDTYSPDGKFMSFEHYNVEVRDRVKCITATEGVPLSTQWDPEGHSYPIQIAQFALSHYSKYLSEGKPDIDILALGSKEDVVDWSVPDDCEIRSVWDKIRGSNVLELFSPDSIRSQGISLKVAEDANFAFAIDLRFVTNGSVSVAIKSDDTTFHIHYVFSKVIILSEGRDIYYGMGETRGKWIHLVRDLDKDFMKGLMQRFPKSKKANKMNNIKVLSITIRGHGWVDNITLASANHMDHFYDAANWLVNHQDSSTGGWPIMVARKLIPDQMELPPGWYSAMGQGQAMSVLVRAYLKSKNHRYLQAAVDGLRVFDVSSAQGGVKTQFANTYDWYEEYPTTPSSFVLNGFIYSLLGLYDLKQVAEGKAHVDVERIYNSGMKTLKALLLLFDSGSGTFYDLRHVTLGIAPNRARWDYHTTHINQLLQLSIIDSDPIFTKTAARWMDYMKGKRAPHN</sequence>
<organism evidence="15 16">
    <name type="scientific">Potamilus streckersoni</name>
    <dbReference type="NCBI Taxonomy" id="2493646"/>
    <lineage>
        <taxon>Eukaryota</taxon>
        <taxon>Metazoa</taxon>
        <taxon>Spiralia</taxon>
        <taxon>Lophotrochozoa</taxon>
        <taxon>Mollusca</taxon>
        <taxon>Bivalvia</taxon>
        <taxon>Autobranchia</taxon>
        <taxon>Heteroconchia</taxon>
        <taxon>Palaeoheterodonta</taxon>
        <taxon>Unionida</taxon>
        <taxon>Unionoidea</taxon>
        <taxon>Unionidae</taxon>
        <taxon>Ambleminae</taxon>
        <taxon>Lampsilini</taxon>
        <taxon>Potamilus</taxon>
    </lineage>
</organism>
<evidence type="ECO:0000256" key="6">
    <source>
        <dbReference type="ARBA" id="ARBA00012087"/>
    </source>
</evidence>
<evidence type="ECO:0000256" key="5">
    <source>
        <dbReference type="ARBA" id="ARBA00005584"/>
    </source>
</evidence>
<comment type="catalytic activity">
    <reaction evidence="1">
        <text>[heparosan-N-sulfate](n) = [heparan-N-sulfate](n)</text>
        <dbReference type="Rhea" id="RHEA:20197"/>
        <dbReference type="Rhea" id="RHEA-COMP:9556"/>
        <dbReference type="Rhea" id="RHEA-COMP:9557"/>
        <dbReference type="ChEBI" id="CHEBI:58041"/>
        <dbReference type="ChEBI" id="CHEBI:58287"/>
        <dbReference type="EC" id="5.1.3.17"/>
    </reaction>
</comment>
<comment type="pathway">
    <text evidence="4">Glycan metabolism; heparan sulfate biosynthesis.</text>
</comment>
<evidence type="ECO:0000256" key="12">
    <source>
        <dbReference type="ARBA" id="ARBA00037847"/>
    </source>
</evidence>
<evidence type="ECO:0000256" key="4">
    <source>
        <dbReference type="ARBA" id="ARBA00005093"/>
    </source>
</evidence>
<dbReference type="InterPro" id="IPR039721">
    <property type="entry name" value="C5-epimerase"/>
</dbReference>
<dbReference type="Pfam" id="PF06662">
    <property type="entry name" value="C5-epim_C"/>
    <property type="match status" value="1"/>
</dbReference>
<dbReference type="AlphaFoldDB" id="A0AAE0T5D5"/>
<evidence type="ECO:0000256" key="11">
    <source>
        <dbReference type="ARBA" id="ARBA00023235"/>
    </source>
</evidence>
<keyword evidence="11" id="KW-0413">Isomerase</keyword>
<dbReference type="GO" id="GO:0047464">
    <property type="term" value="F:heparosan-N-sulfate-glucuronate 5-epimerase activity"/>
    <property type="evidence" value="ECO:0007669"/>
    <property type="project" value="UniProtKB-EC"/>
</dbReference>
<dbReference type="InterPro" id="IPR059154">
    <property type="entry name" value="Glce_b_sandwich"/>
</dbReference>
<dbReference type="Proteomes" id="UP001195483">
    <property type="component" value="Unassembled WGS sequence"/>
</dbReference>
<dbReference type="GO" id="GO:0015012">
    <property type="term" value="P:heparan sulfate proteoglycan biosynthetic process"/>
    <property type="evidence" value="ECO:0007669"/>
    <property type="project" value="InterPro"/>
</dbReference>
<comment type="subcellular location">
    <subcellularLocation>
        <location evidence="12">Endomembrane system</location>
        <topology evidence="12">Single-pass membrane protein</topology>
    </subcellularLocation>
    <subcellularLocation>
        <location evidence="2">Membrane</location>
        <topology evidence="2">Single-pass type II membrane protein</topology>
    </subcellularLocation>
</comment>
<dbReference type="GO" id="GO:0005794">
    <property type="term" value="C:Golgi apparatus"/>
    <property type="evidence" value="ECO:0007669"/>
    <property type="project" value="TreeGrafter"/>
</dbReference>
<keyword evidence="7" id="KW-0812">Transmembrane</keyword>
<keyword evidence="10" id="KW-0472">Membrane</keyword>
<reference evidence="15" key="2">
    <citation type="journal article" date="2021" name="Genome Biol. Evol.">
        <title>Developing a high-quality reference genome for a parasitic bivalve with doubly uniparental inheritance (Bivalvia: Unionida).</title>
        <authorList>
            <person name="Smith C.H."/>
        </authorList>
    </citation>
    <scope>NUCLEOTIDE SEQUENCE</scope>
    <source>
        <strain evidence="15">CHS0354</strain>
        <tissue evidence="15">Mantle</tissue>
    </source>
</reference>
<dbReference type="Pfam" id="PF21174">
    <property type="entry name" value="Glce_b_sandwich"/>
    <property type="match status" value="1"/>
</dbReference>
<evidence type="ECO:0000256" key="2">
    <source>
        <dbReference type="ARBA" id="ARBA00004606"/>
    </source>
</evidence>
<keyword evidence="8" id="KW-0735">Signal-anchor</keyword>
<feature type="domain" description="D-glucuronyl C5-epimerase C-terminal" evidence="13">
    <location>
        <begin position="385"/>
        <end position="575"/>
    </location>
</feature>
<proteinExistence type="inferred from homology"/>
<name>A0AAE0T5D5_9BIVA</name>
<dbReference type="EC" id="5.1.3.17" evidence="6"/>
<keyword evidence="9" id="KW-1133">Transmembrane helix</keyword>
<protein>
    <recommendedName>
        <fullName evidence="6">heparosan-N-sulfate-glucuronate 5-epimerase</fullName>
        <ecNumber evidence="6">5.1.3.17</ecNumber>
    </recommendedName>
</protein>
<dbReference type="EMBL" id="JAEAOA010001808">
    <property type="protein sequence ID" value="KAK3603503.1"/>
    <property type="molecule type" value="Genomic_DNA"/>
</dbReference>
<evidence type="ECO:0000313" key="16">
    <source>
        <dbReference type="Proteomes" id="UP001195483"/>
    </source>
</evidence>
<reference evidence="15" key="3">
    <citation type="submission" date="2023-05" db="EMBL/GenBank/DDBJ databases">
        <authorList>
            <person name="Smith C.H."/>
        </authorList>
    </citation>
    <scope>NUCLEOTIDE SEQUENCE</scope>
    <source>
        <strain evidence="15">CHS0354</strain>
        <tissue evidence="15">Mantle</tissue>
    </source>
</reference>
<evidence type="ECO:0000256" key="1">
    <source>
        <dbReference type="ARBA" id="ARBA00000434"/>
    </source>
</evidence>
<dbReference type="PANTHER" id="PTHR13174">
    <property type="entry name" value="D-GLUCURONYL C5-EPIMERASE"/>
    <property type="match status" value="1"/>
</dbReference>
<reference evidence="15" key="1">
    <citation type="journal article" date="2021" name="Genome Biol. Evol.">
        <title>A High-Quality Reference Genome for a Parasitic Bivalve with Doubly Uniparental Inheritance (Bivalvia: Unionida).</title>
        <authorList>
            <person name="Smith C.H."/>
        </authorList>
    </citation>
    <scope>NUCLEOTIDE SEQUENCE</scope>
    <source>
        <strain evidence="15">CHS0354</strain>
    </source>
</reference>
<comment type="pathway">
    <text evidence="3">Glycan metabolism; heparin biosynthesis.</text>
</comment>
<evidence type="ECO:0000256" key="9">
    <source>
        <dbReference type="ARBA" id="ARBA00022989"/>
    </source>
</evidence>
<dbReference type="InterPro" id="IPR010598">
    <property type="entry name" value="C5-epim_C"/>
</dbReference>
<evidence type="ECO:0000313" key="15">
    <source>
        <dbReference type="EMBL" id="KAK3603503.1"/>
    </source>
</evidence>
<comment type="similarity">
    <text evidence="5">Belongs to the D-glucuronyl C5-epimerase family.</text>
</comment>
<comment type="caution">
    <text evidence="15">The sequence shown here is derived from an EMBL/GenBank/DDBJ whole genome shotgun (WGS) entry which is preliminary data.</text>
</comment>
<feature type="domain" description="D-glucuronyl C5-epimerase beta-sandwich" evidence="14">
    <location>
        <begin position="235"/>
        <end position="356"/>
    </location>
</feature>
<dbReference type="PANTHER" id="PTHR13174:SF3">
    <property type="entry name" value="D-GLUCURONYL C5-EPIMERASE"/>
    <property type="match status" value="1"/>
</dbReference>